<evidence type="ECO:0000313" key="3">
    <source>
        <dbReference type="Proteomes" id="UP001174909"/>
    </source>
</evidence>
<reference evidence="2" key="1">
    <citation type="submission" date="2023-03" db="EMBL/GenBank/DDBJ databases">
        <authorList>
            <person name="Steffen K."/>
            <person name="Cardenas P."/>
        </authorList>
    </citation>
    <scope>NUCLEOTIDE SEQUENCE</scope>
</reference>
<evidence type="ECO:0000313" key="2">
    <source>
        <dbReference type="EMBL" id="CAI8027615.1"/>
    </source>
</evidence>
<name>A0AA35SCL4_GEOBA</name>
<protein>
    <submittedName>
        <fullName evidence="2">Insertion element IS407 uncharacterized 31.7 kDa protein</fullName>
    </submittedName>
</protein>
<dbReference type="PANTHER" id="PTHR47515:SF1">
    <property type="entry name" value="BLR2054 PROTEIN"/>
    <property type="match status" value="1"/>
</dbReference>
<dbReference type="GO" id="GO:0003676">
    <property type="term" value="F:nucleic acid binding"/>
    <property type="evidence" value="ECO:0007669"/>
    <property type="project" value="InterPro"/>
</dbReference>
<dbReference type="SUPFAM" id="SSF53098">
    <property type="entry name" value="Ribonuclease H-like"/>
    <property type="match status" value="1"/>
</dbReference>
<feature type="compositionally biased region" description="Polar residues" evidence="1">
    <location>
        <begin position="65"/>
        <end position="75"/>
    </location>
</feature>
<proteinExistence type="predicted"/>
<dbReference type="InterPro" id="IPR036397">
    <property type="entry name" value="RNaseH_sf"/>
</dbReference>
<dbReference type="Proteomes" id="UP001174909">
    <property type="component" value="Unassembled WGS sequence"/>
</dbReference>
<dbReference type="PANTHER" id="PTHR47515">
    <property type="entry name" value="LOW CALCIUM RESPONSE LOCUS PROTEIN T"/>
    <property type="match status" value="1"/>
</dbReference>
<keyword evidence="3" id="KW-1185">Reference proteome</keyword>
<gene>
    <name evidence="2" type="ORF">GBAR_LOCUS15760</name>
</gene>
<feature type="region of interest" description="Disordered" evidence="1">
    <location>
        <begin position="45"/>
        <end position="75"/>
    </location>
</feature>
<accession>A0AA35SCL4</accession>
<dbReference type="EMBL" id="CASHTH010002291">
    <property type="protein sequence ID" value="CAI8027615.1"/>
    <property type="molecule type" value="Genomic_DNA"/>
</dbReference>
<organism evidence="2 3">
    <name type="scientific">Geodia barretti</name>
    <name type="common">Barrett's horny sponge</name>
    <dbReference type="NCBI Taxonomy" id="519541"/>
    <lineage>
        <taxon>Eukaryota</taxon>
        <taxon>Metazoa</taxon>
        <taxon>Porifera</taxon>
        <taxon>Demospongiae</taxon>
        <taxon>Heteroscleromorpha</taxon>
        <taxon>Tetractinellida</taxon>
        <taxon>Astrophorina</taxon>
        <taxon>Geodiidae</taxon>
        <taxon>Geodia</taxon>
    </lineage>
</organism>
<dbReference type="Gene3D" id="3.30.420.10">
    <property type="entry name" value="Ribonuclease H-like superfamily/Ribonuclease H"/>
    <property type="match status" value="1"/>
</dbReference>
<dbReference type="AlphaFoldDB" id="A0AA35SCL4"/>
<evidence type="ECO:0000256" key="1">
    <source>
        <dbReference type="SAM" id="MobiDB-lite"/>
    </source>
</evidence>
<sequence length="75" mass="8474">MGVAEVRRLRVLEQHRLPRTIWVDNGPEFTSKHLDQWACLNEVEPDFSRPGKPTDNAFPNVMNGRHSTCGSGRSA</sequence>
<dbReference type="InterPro" id="IPR012337">
    <property type="entry name" value="RNaseH-like_sf"/>
</dbReference>
<comment type="caution">
    <text evidence="2">The sequence shown here is derived from an EMBL/GenBank/DDBJ whole genome shotgun (WGS) entry which is preliminary data.</text>
</comment>